<keyword evidence="5" id="KW-0472">Membrane</keyword>
<dbReference type="Proteomes" id="UP001224122">
    <property type="component" value="Unassembled WGS sequence"/>
</dbReference>
<proteinExistence type="inferred from homology"/>
<keyword evidence="4 8" id="KW-0732">Signal</keyword>
<dbReference type="RefSeq" id="WP_307408719.1">
    <property type="nucleotide sequence ID" value="NZ_JAUSTW010000004.1"/>
</dbReference>
<evidence type="ECO:0000256" key="8">
    <source>
        <dbReference type="SAM" id="SignalP"/>
    </source>
</evidence>
<dbReference type="NCBIfam" id="TIGR02887">
    <property type="entry name" value="spore_ger_x_C"/>
    <property type="match status" value="1"/>
</dbReference>
<keyword evidence="6" id="KW-0564">Palmitate</keyword>
<dbReference type="EMBL" id="JAUSTW010000004">
    <property type="protein sequence ID" value="MDQ0199625.1"/>
    <property type="molecule type" value="Genomic_DNA"/>
</dbReference>
<evidence type="ECO:0000256" key="3">
    <source>
        <dbReference type="ARBA" id="ARBA00022544"/>
    </source>
</evidence>
<keyword evidence="3" id="KW-0309">Germination</keyword>
<protein>
    <submittedName>
        <fullName evidence="11">Spore germination protein KC</fullName>
    </submittedName>
</protein>
<evidence type="ECO:0000259" key="10">
    <source>
        <dbReference type="Pfam" id="PF25198"/>
    </source>
</evidence>
<dbReference type="InterPro" id="IPR057336">
    <property type="entry name" value="GerAC_N"/>
</dbReference>
<comment type="caution">
    <text evidence="11">The sequence shown here is derived from an EMBL/GenBank/DDBJ whole genome shotgun (WGS) entry which is preliminary data.</text>
</comment>
<reference evidence="11 12" key="1">
    <citation type="submission" date="2023-07" db="EMBL/GenBank/DDBJ databases">
        <title>Genomic Encyclopedia of Type Strains, Phase IV (KMG-IV): sequencing the most valuable type-strain genomes for metagenomic binning, comparative biology and taxonomic classification.</title>
        <authorList>
            <person name="Goeker M."/>
        </authorList>
    </citation>
    <scope>NUCLEOTIDE SEQUENCE [LARGE SCALE GENOMIC DNA]</scope>
    <source>
        <strain evidence="11 12">DSM 27594</strain>
    </source>
</reference>
<dbReference type="Pfam" id="PF05504">
    <property type="entry name" value="Spore_GerAC"/>
    <property type="match status" value="1"/>
</dbReference>
<evidence type="ECO:0000259" key="9">
    <source>
        <dbReference type="Pfam" id="PF05504"/>
    </source>
</evidence>
<feature type="signal peptide" evidence="8">
    <location>
        <begin position="1"/>
        <end position="19"/>
    </location>
</feature>
<name>A0ABT9XVM9_9BACI</name>
<evidence type="ECO:0000256" key="4">
    <source>
        <dbReference type="ARBA" id="ARBA00022729"/>
    </source>
</evidence>
<dbReference type="PANTHER" id="PTHR35789:SF1">
    <property type="entry name" value="SPORE GERMINATION PROTEIN B3"/>
    <property type="match status" value="1"/>
</dbReference>
<sequence>MKKCLLGMMIAVLFLPILSACWNQKELTDLAFIMAMGIDKGKTKKFDVSFQIVNPGNVSAGQTGGGQGLPIAVFKSSGDTITEAARLTTKKVSRRLYYAHTNLLVISEEIAKKDMLKIFDSLERDPEFRTTTEVVISRDTKAEEVVSSLSLLDKLPVNKITKEIKTTENMLGENLSVNIDDFISGVISTGKESVLSGYMMKGKISESKNASFLQKTVTDAVLEADGLAVFRNGKLTGWIDHEKARGVVWILNKVKGTDINVSWNGKKNVLNFVTIRSKTKVSANVKNGKPIINILIADEGWLSEANTAIDLTDPDIIEKIDKVVEKEIKKQVVSSIKAAQKQKSDIFGFGERVHRADPKLWKKIKGNWDNEFASLQVNVKVDSYTRREGVRTKPFWSNINK</sequence>
<feature type="domain" description="Spore germination protein N-terminal" evidence="10">
    <location>
        <begin position="23"/>
        <end position="195"/>
    </location>
</feature>
<accession>A0ABT9XVM9</accession>
<evidence type="ECO:0000313" key="11">
    <source>
        <dbReference type="EMBL" id="MDQ0199625.1"/>
    </source>
</evidence>
<dbReference type="InterPro" id="IPR046953">
    <property type="entry name" value="Spore_GerAC-like_C"/>
</dbReference>
<dbReference type="InterPro" id="IPR008844">
    <property type="entry name" value="Spore_GerAC-like"/>
</dbReference>
<dbReference type="PANTHER" id="PTHR35789">
    <property type="entry name" value="SPORE GERMINATION PROTEIN B3"/>
    <property type="match status" value="1"/>
</dbReference>
<feature type="domain" description="Spore germination GerAC-like C-terminal" evidence="9">
    <location>
        <begin position="225"/>
        <end position="389"/>
    </location>
</feature>
<dbReference type="Gene3D" id="6.20.190.10">
    <property type="entry name" value="Nutrient germinant receptor protein C, domain 1"/>
    <property type="match status" value="1"/>
</dbReference>
<evidence type="ECO:0000256" key="7">
    <source>
        <dbReference type="ARBA" id="ARBA00023288"/>
    </source>
</evidence>
<evidence type="ECO:0000256" key="1">
    <source>
        <dbReference type="ARBA" id="ARBA00004635"/>
    </source>
</evidence>
<organism evidence="11 12">
    <name type="scientific">Neobacillus ginsengisoli</name>
    <dbReference type="NCBI Taxonomy" id="904295"/>
    <lineage>
        <taxon>Bacteria</taxon>
        <taxon>Bacillati</taxon>
        <taxon>Bacillota</taxon>
        <taxon>Bacilli</taxon>
        <taxon>Bacillales</taxon>
        <taxon>Bacillaceae</taxon>
        <taxon>Neobacillus</taxon>
    </lineage>
</organism>
<keyword evidence="7" id="KW-0449">Lipoprotein</keyword>
<feature type="chain" id="PRO_5046197553" evidence="8">
    <location>
        <begin position="20"/>
        <end position="401"/>
    </location>
</feature>
<dbReference type="InterPro" id="IPR038501">
    <property type="entry name" value="Spore_GerAC_C_sf"/>
</dbReference>
<keyword evidence="12" id="KW-1185">Reference proteome</keyword>
<comment type="similarity">
    <text evidence="2">Belongs to the GerABKC lipoprotein family.</text>
</comment>
<dbReference type="PROSITE" id="PS51257">
    <property type="entry name" value="PROKAR_LIPOPROTEIN"/>
    <property type="match status" value="1"/>
</dbReference>
<evidence type="ECO:0000256" key="6">
    <source>
        <dbReference type="ARBA" id="ARBA00023139"/>
    </source>
</evidence>
<evidence type="ECO:0000256" key="2">
    <source>
        <dbReference type="ARBA" id="ARBA00007886"/>
    </source>
</evidence>
<evidence type="ECO:0000313" key="12">
    <source>
        <dbReference type="Proteomes" id="UP001224122"/>
    </source>
</evidence>
<dbReference type="Pfam" id="PF25198">
    <property type="entry name" value="Spore_GerAC_N"/>
    <property type="match status" value="1"/>
</dbReference>
<evidence type="ECO:0000256" key="5">
    <source>
        <dbReference type="ARBA" id="ARBA00023136"/>
    </source>
</evidence>
<comment type="subcellular location">
    <subcellularLocation>
        <location evidence="1">Membrane</location>
        <topology evidence="1">Lipid-anchor</topology>
    </subcellularLocation>
</comment>
<gene>
    <name evidence="11" type="ORF">J2S10_002807</name>
</gene>
<dbReference type="Gene3D" id="3.30.300.210">
    <property type="entry name" value="Nutrient germinant receptor protein C, domain 3"/>
    <property type="match status" value="1"/>
</dbReference>